<name>A0ABU7S023_9ACTN</name>
<protein>
    <submittedName>
        <fullName evidence="1">YbaB/EbfC family nucleoid-associated protein</fullName>
    </submittedName>
</protein>
<gene>
    <name evidence="1" type="ORF">V1633_25205</name>
</gene>
<dbReference type="Pfam" id="PF02575">
    <property type="entry name" value="YbaB_DNA_bd"/>
    <property type="match status" value="1"/>
</dbReference>
<evidence type="ECO:0000313" key="2">
    <source>
        <dbReference type="Proteomes" id="UP001332243"/>
    </source>
</evidence>
<accession>A0ABU7S023</accession>
<evidence type="ECO:0000313" key="1">
    <source>
        <dbReference type="EMBL" id="MEE6261789.1"/>
    </source>
</evidence>
<keyword evidence="2" id="KW-1185">Reference proteome</keyword>
<comment type="caution">
    <text evidence="1">The sequence shown here is derived from an EMBL/GenBank/DDBJ whole genome shotgun (WGS) entry which is preliminary data.</text>
</comment>
<sequence length="253" mass="27408">MTAEDPLEKLARLRDQADSLAQKADAAQVAARTTGGTDSTGSVTVTIDAAGRVRDVQVDRAWRNRLGATGLPAALQEATARANANRLEAWSTAFVEQDELPDPTARPMPLGHETFAYQLDELATAPMNSYRGQAALEELLAMLEAVERGIDQVSEQMQAQLSTTFEGRSPSGHVTVTVTGDGAVTDIRYSQQWLTVAGERAIGAETTDAFEAAYRRTRGHTITDLIDQSPLGRLQDLAQDPLGLARRLYLRDD</sequence>
<proteinExistence type="predicted"/>
<dbReference type="InterPro" id="IPR004401">
    <property type="entry name" value="YbaB/EbfC"/>
</dbReference>
<dbReference type="EMBL" id="JAZGQK010000023">
    <property type="protein sequence ID" value="MEE6261789.1"/>
    <property type="molecule type" value="Genomic_DNA"/>
</dbReference>
<organism evidence="1 2">
    <name type="scientific">Plantactinospora sonchi</name>
    <dbReference type="NCBI Taxonomy" id="1544735"/>
    <lineage>
        <taxon>Bacteria</taxon>
        <taxon>Bacillati</taxon>
        <taxon>Actinomycetota</taxon>
        <taxon>Actinomycetes</taxon>
        <taxon>Micromonosporales</taxon>
        <taxon>Micromonosporaceae</taxon>
        <taxon>Plantactinospora</taxon>
    </lineage>
</organism>
<dbReference type="Proteomes" id="UP001332243">
    <property type="component" value="Unassembled WGS sequence"/>
</dbReference>
<dbReference type="InterPro" id="IPR036894">
    <property type="entry name" value="YbaB-like_sf"/>
</dbReference>
<dbReference type="RefSeq" id="WP_331216877.1">
    <property type="nucleotide sequence ID" value="NZ_JAZGQK010000023.1"/>
</dbReference>
<reference evidence="1 2" key="1">
    <citation type="submission" date="2024-01" db="EMBL/GenBank/DDBJ databases">
        <title>Genome insights into Plantactinospora sonchi sp. nov.</title>
        <authorList>
            <person name="Wang L."/>
        </authorList>
    </citation>
    <scope>NUCLEOTIDE SEQUENCE [LARGE SCALE GENOMIC DNA]</scope>
    <source>
        <strain evidence="1 2">NEAU-QY2</strain>
    </source>
</reference>
<dbReference type="SUPFAM" id="SSF82607">
    <property type="entry name" value="YbaB-like"/>
    <property type="match status" value="1"/>
</dbReference>
<dbReference type="Gene3D" id="3.30.1310.10">
    <property type="entry name" value="Nucleoid-associated protein YbaB-like domain"/>
    <property type="match status" value="2"/>
</dbReference>